<reference evidence="2 3" key="1">
    <citation type="journal article" date="2018" name="Nat. Ecol. Evol.">
        <title>Pezizomycetes genomes reveal the molecular basis of ectomycorrhizal truffle lifestyle.</title>
        <authorList>
            <person name="Murat C."/>
            <person name="Payen T."/>
            <person name="Noel B."/>
            <person name="Kuo A."/>
            <person name="Morin E."/>
            <person name="Chen J."/>
            <person name="Kohler A."/>
            <person name="Krizsan K."/>
            <person name="Balestrini R."/>
            <person name="Da Silva C."/>
            <person name="Montanini B."/>
            <person name="Hainaut M."/>
            <person name="Levati E."/>
            <person name="Barry K.W."/>
            <person name="Belfiori B."/>
            <person name="Cichocki N."/>
            <person name="Clum A."/>
            <person name="Dockter R.B."/>
            <person name="Fauchery L."/>
            <person name="Guy J."/>
            <person name="Iotti M."/>
            <person name="Le Tacon F."/>
            <person name="Lindquist E.A."/>
            <person name="Lipzen A."/>
            <person name="Malagnac F."/>
            <person name="Mello A."/>
            <person name="Molinier V."/>
            <person name="Miyauchi S."/>
            <person name="Poulain J."/>
            <person name="Riccioni C."/>
            <person name="Rubini A."/>
            <person name="Sitrit Y."/>
            <person name="Splivallo R."/>
            <person name="Traeger S."/>
            <person name="Wang M."/>
            <person name="Zifcakova L."/>
            <person name="Wipf D."/>
            <person name="Zambonelli A."/>
            <person name="Paolocci F."/>
            <person name="Nowrousian M."/>
            <person name="Ottonello S."/>
            <person name="Baldrian P."/>
            <person name="Spatafora J.W."/>
            <person name="Henrissat B."/>
            <person name="Nagy L.G."/>
            <person name="Aury J.M."/>
            <person name="Wincker P."/>
            <person name="Grigoriev I.V."/>
            <person name="Bonfante P."/>
            <person name="Martin F.M."/>
        </authorList>
    </citation>
    <scope>NUCLEOTIDE SEQUENCE [LARGE SCALE GENOMIC DNA]</scope>
    <source>
        <strain evidence="2 3">120613-1</strain>
    </source>
</reference>
<proteinExistence type="predicted"/>
<keyword evidence="3" id="KW-1185">Reference proteome</keyword>
<protein>
    <recommendedName>
        <fullName evidence="4">DDE Tnp4 domain-containing protein</fullName>
    </recommendedName>
</protein>
<evidence type="ECO:0000313" key="2">
    <source>
        <dbReference type="EMBL" id="RPA93019.1"/>
    </source>
</evidence>
<feature type="compositionally biased region" description="Basic and acidic residues" evidence="1">
    <location>
        <begin position="1"/>
        <end position="10"/>
    </location>
</feature>
<evidence type="ECO:0000256" key="1">
    <source>
        <dbReference type="SAM" id="MobiDB-lite"/>
    </source>
</evidence>
<accession>A0A3N4J3Y8</accession>
<name>A0A3N4J3Y8_9PEZI</name>
<feature type="region of interest" description="Disordered" evidence="1">
    <location>
        <begin position="1"/>
        <end position="20"/>
    </location>
</feature>
<dbReference type="Proteomes" id="UP000276215">
    <property type="component" value="Unassembled WGS sequence"/>
</dbReference>
<evidence type="ECO:0008006" key="4">
    <source>
        <dbReference type="Google" id="ProtNLM"/>
    </source>
</evidence>
<sequence length="354" mass="40203">MVFLDSRSEKSLNQGGGGGGSDLGPSEIWKLRNDWVINVLDYTEFDAVSRTAWEYLYDSKDDRAFILTIGDVVGNARPRVCHQSLTSAGTLGLILHHLNSTMANYSLHQIFGITTAVCSRYRNWALSILQAVLRKFYQAQVTWPTKQQCHDYSSCIQHRHPLLEHAIGFIDGCHLPITTAANNDLQNAYNNGWCSAHFTSNIFVFAPDGMIIHATINTPGSWHDIAKYWVIGDTAFPTSKDLVGQIITPPKSNSNSYPGDTAACYRFIKFNEQLWGMRCLQGSFGRLKLPMPAQDMGYRYQLLEVCTRLHNLRTRLEVYEGSWQGNGIYTEFKELLFSDIKKNDRIHHYYTFVP</sequence>
<organism evidence="2 3">
    <name type="scientific">Choiromyces venosus 120613-1</name>
    <dbReference type="NCBI Taxonomy" id="1336337"/>
    <lineage>
        <taxon>Eukaryota</taxon>
        <taxon>Fungi</taxon>
        <taxon>Dikarya</taxon>
        <taxon>Ascomycota</taxon>
        <taxon>Pezizomycotina</taxon>
        <taxon>Pezizomycetes</taxon>
        <taxon>Pezizales</taxon>
        <taxon>Tuberaceae</taxon>
        <taxon>Choiromyces</taxon>
    </lineage>
</organism>
<gene>
    <name evidence="2" type="ORF">L873DRAFT_1830927</name>
</gene>
<evidence type="ECO:0000313" key="3">
    <source>
        <dbReference type="Proteomes" id="UP000276215"/>
    </source>
</evidence>
<dbReference type="PANTHER" id="PTHR48471:SF1">
    <property type="entry name" value="DDE TNP4 DOMAIN-CONTAINING PROTEIN"/>
    <property type="match status" value="1"/>
</dbReference>
<dbReference type="AlphaFoldDB" id="A0A3N4J3Y8"/>
<dbReference type="EMBL" id="ML120462">
    <property type="protein sequence ID" value="RPA93019.1"/>
    <property type="molecule type" value="Genomic_DNA"/>
</dbReference>
<dbReference type="PANTHER" id="PTHR48471">
    <property type="entry name" value="DDE TNP4 DOMAIN-CONTAINING PROTEIN"/>
    <property type="match status" value="1"/>
</dbReference>
<dbReference type="OrthoDB" id="78198at2759"/>